<reference evidence="1 2" key="2">
    <citation type="submission" date="2018-11" db="EMBL/GenBank/DDBJ databases">
        <authorList>
            <consortium name="Pathogen Informatics"/>
        </authorList>
    </citation>
    <scope>NUCLEOTIDE SEQUENCE [LARGE SCALE GENOMIC DNA]</scope>
</reference>
<dbReference type="WBParaSite" id="NBR_0001319801-mRNA-1">
    <property type="protein sequence ID" value="NBR_0001319801-mRNA-1"/>
    <property type="gene ID" value="NBR_0001319801"/>
</dbReference>
<accession>A0A0N4YA15</accession>
<evidence type="ECO:0000313" key="1">
    <source>
        <dbReference type="EMBL" id="VDL76788.1"/>
    </source>
</evidence>
<keyword evidence="2" id="KW-1185">Reference proteome</keyword>
<dbReference type="Proteomes" id="UP000271162">
    <property type="component" value="Unassembled WGS sequence"/>
</dbReference>
<reference evidence="3" key="1">
    <citation type="submission" date="2017-02" db="UniProtKB">
        <authorList>
            <consortium name="WormBaseParasite"/>
        </authorList>
    </citation>
    <scope>IDENTIFICATION</scope>
</reference>
<evidence type="ECO:0000313" key="2">
    <source>
        <dbReference type="Proteomes" id="UP000271162"/>
    </source>
</evidence>
<dbReference type="AlphaFoldDB" id="A0A0N4YA15"/>
<proteinExistence type="predicted"/>
<protein>
    <submittedName>
        <fullName evidence="3">Tetratricopeptide repeat protein 30</fullName>
    </submittedName>
</protein>
<dbReference type="EMBL" id="UYSL01020970">
    <property type="protein sequence ID" value="VDL76788.1"/>
    <property type="molecule type" value="Genomic_DNA"/>
</dbReference>
<sequence length="94" mass="10721">MQEIMRAVRLVREAIRVLTKQWQSKEPQKCKQMFTHLGMTLFYLIMAINKTEYARNDTMKLAAELLQSMKDDKAGAALKAVEVADSMIAGITEK</sequence>
<name>A0A0N4YA15_NIPBR</name>
<evidence type="ECO:0000313" key="3">
    <source>
        <dbReference type="WBParaSite" id="NBR_0001319801-mRNA-1"/>
    </source>
</evidence>
<organism evidence="3">
    <name type="scientific">Nippostrongylus brasiliensis</name>
    <name type="common">Rat hookworm</name>
    <dbReference type="NCBI Taxonomy" id="27835"/>
    <lineage>
        <taxon>Eukaryota</taxon>
        <taxon>Metazoa</taxon>
        <taxon>Ecdysozoa</taxon>
        <taxon>Nematoda</taxon>
        <taxon>Chromadorea</taxon>
        <taxon>Rhabditida</taxon>
        <taxon>Rhabditina</taxon>
        <taxon>Rhabditomorpha</taxon>
        <taxon>Strongyloidea</taxon>
        <taxon>Heligmosomidae</taxon>
        <taxon>Nippostrongylus</taxon>
    </lineage>
</organism>
<gene>
    <name evidence="1" type="ORF">NBR_LOCUS13199</name>
</gene>